<sequence length="899" mass="97976">MARDDGDFDRRPDPDALLALSDKESKGKLCVFLGAAPGVGKTYAMLARAQTAKAEGVDVVVGVAETHGRSETQALLNGLETLPRRKCEYRGRIIEEFDIDAAVARKPQLILIDELAHTNAPDSRHPKRWQDVEELLDAGIDVWSTLNVQHLESLADVVSRVTGVAVRETVPDRVLQKAADVILVDVTPDELLQRLKDGKVYVPETAKRATQNFFTPRNLTALRELALRRTAERVDDQMVDFLRQGAIEGPWATAERLLVCVGRDAKSEEVVRAGARLATGLNATWIALYVERAGQDEQSAEVVRNVDRSLQLAERLGAEIARISGDDLAGEVLRFARRENITQIVLGRSPARPFARIMRRSLTDEILRQSTDIAVHVVVQEDGALQARRAPKLPTLSETWLGVGGAAVSVTITVMVGYVLDRWLGLANPSVIFLLPVVLCAVGLGMWSAIMAAVLSFLACDFFFFNPRYELTISQPQEFLSLLVALVVAVITAMLASKMRNYAKNMRQRSQAMQSLFEFSRKLSTITTLDDILWVSASQIQKAGGVSCVVLLMPEETGLRLAAAWPPVDQMDAGELAAARWALEKAEPAGWRTDTLPNVRFQFRPLTTARGVVAVCGIEPKTPQEPFSAATESTIAALIEQTAIAIDRSMLVGDSVKAAALEENEKLRTILLSALSHDLRTPLTSITGAVTSLRELGEKLSPEDRKDLLLSIEEEAGRLSRFIANLLDMSRIESGGLSPRSDLVNVADVIRNVLERSRKTFSGKDTSISIAPDLPPIRGDANLLGQVLFNLIDNAHKYGGPTGVIIHARREGADVVITVTDEGPGVKAADLERIFEKFYRSGRVDGRKAGTGLGLSICRGLVKAMGGTIVAQSPAVRRRGTRIIMRFPAASLSKQGVAA</sequence>
<reference evidence="15 16" key="1">
    <citation type="submission" date="2018-11" db="EMBL/GenBank/DDBJ databases">
        <title>Genome squencing of methanotrophic bacteria isolated from alkaline groundwater in Korea.</title>
        <authorList>
            <person name="Nguyen L.N."/>
        </authorList>
    </citation>
    <scope>NUCLEOTIDE SEQUENCE [LARGE SCALE GENOMIC DNA]</scope>
    <source>
        <strain evidence="15 16">GW6</strain>
    </source>
</reference>
<dbReference type="InterPro" id="IPR038318">
    <property type="entry name" value="KdpD_sf"/>
</dbReference>
<keyword evidence="11" id="KW-0902">Two-component regulatory system</keyword>
<keyword evidence="4" id="KW-0597">Phosphoprotein</keyword>
<keyword evidence="12 13" id="KW-0472">Membrane</keyword>
<dbReference type="InterPro" id="IPR003594">
    <property type="entry name" value="HATPase_dom"/>
</dbReference>
<feature type="transmembrane region" description="Helical" evidence="13">
    <location>
        <begin position="479"/>
        <end position="497"/>
    </location>
</feature>
<dbReference type="GO" id="GO:0005886">
    <property type="term" value="C:plasma membrane"/>
    <property type="evidence" value="ECO:0007669"/>
    <property type="project" value="TreeGrafter"/>
</dbReference>
<evidence type="ECO:0000256" key="12">
    <source>
        <dbReference type="ARBA" id="ARBA00023136"/>
    </source>
</evidence>
<evidence type="ECO:0000313" key="16">
    <source>
        <dbReference type="Proteomes" id="UP000273982"/>
    </source>
</evidence>
<evidence type="ECO:0000256" key="7">
    <source>
        <dbReference type="ARBA" id="ARBA00022741"/>
    </source>
</evidence>
<dbReference type="Pfam" id="PF02518">
    <property type="entry name" value="HATPase_c"/>
    <property type="match status" value="1"/>
</dbReference>
<evidence type="ECO:0000313" key="15">
    <source>
        <dbReference type="EMBL" id="AZG77671.1"/>
    </source>
</evidence>
<dbReference type="Pfam" id="PF00582">
    <property type="entry name" value="Usp"/>
    <property type="match status" value="1"/>
</dbReference>
<dbReference type="Gene3D" id="1.20.120.620">
    <property type="entry name" value="Backbone structure of the membrane domain of e. Coli histidine kinase receptor kdpd"/>
    <property type="match status" value="1"/>
</dbReference>
<feature type="transmembrane region" description="Helical" evidence="13">
    <location>
        <begin position="400"/>
        <end position="420"/>
    </location>
</feature>
<dbReference type="Gene3D" id="3.40.50.300">
    <property type="entry name" value="P-loop containing nucleotide triphosphate hydrolases"/>
    <property type="match status" value="1"/>
</dbReference>
<keyword evidence="8 15" id="KW-0418">Kinase</keyword>
<dbReference type="Pfam" id="PF13493">
    <property type="entry name" value="DUF4118"/>
    <property type="match status" value="1"/>
</dbReference>
<dbReference type="SUPFAM" id="SSF55781">
    <property type="entry name" value="GAF domain-like"/>
    <property type="match status" value="1"/>
</dbReference>
<comment type="catalytic activity">
    <reaction evidence="1">
        <text>ATP + protein L-histidine = ADP + protein N-phospho-L-histidine.</text>
        <dbReference type="EC" id="2.7.13.3"/>
    </reaction>
</comment>
<evidence type="ECO:0000256" key="8">
    <source>
        <dbReference type="ARBA" id="ARBA00022777"/>
    </source>
</evidence>
<evidence type="ECO:0000259" key="14">
    <source>
        <dbReference type="PROSITE" id="PS50109"/>
    </source>
</evidence>
<dbReference type="PRINTS" id="PR00344">
    <property type="entry name" value="BCTRLSENSOR"/>
</dbReference>
<dbReference type="EC" id="2.7.13.3" evidence="3"/>
<evidence type="ECO:0000256" key="1">
    <source>
        <dbReference type="ARBA" id="ARBA00000085"/>
    </source>
</evidence>
<comment type="subcellular location">
    <subcellularLocation>
        <location evidence="2">Membrane</location>
        <topology evidence="2">Multi-pass membrane protein</topology>
    </subcellularLocation>
</comment>
<dbReference type="InterPro" id="IPR027417">
    <property type="entry name" value="P-loop_NTPase"/>
</dbReference>
<dbReference type="SUPFAM" id="SSF55874">
    <property type="entry name" value="ATPase domain of HSP90 chaperone/DNA topoisomerase II/histidine kinase"/>
    <property type="match status" value="1"/>
</dbReference>
<dbReference type="Pfam" id="PF13492">
    <property type="entry name" value="GAF_3"/>
    <property type="match status" value="1"/>
</dbReference>
<dbReference type="SUPFAM" id="SSF47384">
    <property type="entry name" value="Homodimeric domain of signal transducing histidine kinase"/>
    <property type="match status" value="1"/>
</dbReference>
<keyword evidence="7" id="KW-0547">Nucleotide-binding</keyword>
<evidence type="ECO:0000256" key="9">
    <source>
        <dbReference type="ARBA" id="ARBA00022840"/>
    </source>
</evidence>
<dbReference type="AlphaFoldDB" id="A0A3G8M6Z8"/>
<accession>A0A3G8M6Z8</accession>
<dbReference type="KEGG" id="mros:EHO51_13545"/>
<keyword evidence="10 13" id="KW-1133">Transmembrane helix</keyword>
<dbReference type="Pfam" id="PF00512">
    <property type="entry name" value="HisKA"/>
    <property type="match status" value="1"/>
</dbReference>
<dbReference type="InterPro" id="IPR005467">
    <property type="entry name" value="His_kinase_dom"/>
</dbReference>
<evidence type="ECO:0000256" key="13">
    <source>
        <dbReference type="SAM" id="Phobius"/>
    </source>
</evidence>
<dbReference type="FunFam" id="3.40.50.300:FF:000483">
    <property type="entry name" value="Sensor histidine kinase KdpD"/>
    <property type="match status" value="1"/>
</dbReference>
<evidence type="ECO:0000256" key="10">
    <source>
        <dbReference type="ARBA" id="ARBA00022989"/>
    </source>
</evidence>
<feature type="transmembrane region" description="Helical" evidence="13">
    <location>
        <begin position="432"/>
        <end position="459"/>
    </location>
</feature>
<dbReference type="PANTHER" id="PTHR45569">
    <property type="entry name" value="SENSOR PROTEIN KDPD"/>
    <property type="match status" value="1"/>
</dbReference>
<dbReference type="CDD" id="cd00075">
    <property type="entry name" value="HATPase"/>
    <property type="match status" value="1"/>
</dbReference>
<dbReference type="Pfam" id="PF02702">
    <property type="entry name" value="KdpD"/>
    <property type="match status" value="1"/>
</dbReference>
<dbReference type="CDD" id="cd00082">
    <property type="entry name" value="HisKA"/>
    <property type="match status" value="1"/>
</dbReference>
<feature type="domain" description="Histidine kinase" evidence="14">
    <location>
        <begin position="674"/>
        <end position="891"/>
    </location>
</feature>
<keyword evidence="5" id="KW-0808">Transferase</keyword>
<dbReference type="InterPro" id="IPR036097">
    <property type="entry name" value="HisK_dim/P_sf"/>
</dbReference>
<proteinExistence type="predicted"/>
<dbReference type="SMART" id="SM00387">
    <property type="entry name" value="HATPase_c"/>
    <property type="match status" value="1"/>
</dbReference>
<evidence type="ECO:0000256" key="11">
    <source>
        <dbReference type="ARBA" id="ARBA00023012"/>
    </source>
</evidence>
<dbReference type="InterPro" id="IPR004358">
    <property type="entry name" value="Sig_transdc_His_kin-like_C"/>
</dbReference>
<evidence type="ECO:0000256" key="6">
    <source>
        <dbReference type="ARBA" id="ARBA00022692"/>
    </source>
</evidence>
<evidence type="ECO:0000256" key="5">
    <source>
        <dbReference type="ARBA" id="ARBA00022679"/>
    </source>
</evidence>
<dbReference type="Gene3D" id="3.30.565.10">
    <property type="entry name" value="Histidine kinase-like ATPase, C-terminal domain"/>
    <property type="match status" value="1"/>
</dbReference>
<evidence type="ECO:0000256" key="3">
    <source>
        <dbReference type="ARBA" id="ARBA00012438"/>
    </source>
</evidence>
<dbReference type="PROSITE" id="PS50109">
    <property type="entry name" value="HIS_KIN"/>
    <property type="match status" value="1"/>
</dbReference>
<dbReference type="InterPro" id="IPR006016">
    <property type="entry name" value="UspA"/>
</dbReference>
<dbReference type="GO" id="GO:0000155">
    <property type="term" value="F:phosphorelay sensor kinase activity"/>
    <property type="evidence" value="ECO:0007669"/>
    <property type="project" value="InterPro"/>
</dbReference>
<gene>
    <name evidence="15" type="ORF">EHO51_13545</name>
</gene>
<dbReference type="InterPro" id="IPR003661">
    <property type="entry name" value="HisK_dim/P_dom"/>
</dbReference>
<dbReference type="Gene3D" id="3.30.450.40">
    <property type="match status" value="1"/>
</dbReference>
<keyword evidence="6 13" id="KW-0812">Transmembrane</keyword>
<dbReference type="GO" id="GO:0005737">
    <property type="term" value="C:cytoplasm"/>
    <property type="evidence" value="ECO:0007669"/>
    <property type="project" value="UniProtKB-ARBA"/>
</dbReference>
<dbReference type="EMBL" id="CP034086">
    <property type="protein sequence ID" value="AZG77671.1"/>
    <property type="molecule type" value="Genomic_DNA"/>
</dbReference>
<dbReference type="GO" id="GO:0005524">
    <property type="term" value="F:ATP binding"/>
    <property type="evidence" value="ECO:0007669"/>
    <property type="project" value="UniProtKB-KW"/>
</dbReference>
<keyword evidence="9" id="KW-0067">ATP-binding</keyword>
<dbReference type="SUPFAM" id="SSF52402">
    <property type="entry name" value="Adenine nucleotide alpha hydrolases-like"/>
    <property type="match status" value="1"/>
</dbReference>
<organism evidence="15 16">
    <name type="scientific">Methylocystis rosea</name>
    <dbReference type="NCBI Taxonomy" id="173366"/>
    <lineage>
        <taxon>Bacteria</taxon>
        <taxon>Pseudomonadati</taxon>
        <taxon>Pseudomonadota</taxon>
        <taxon>Alphaproteobacteria</taxon>
        <taxon>Hyphomicrobiales</taxon>
        <taxon>Methylocystaceae</taxon>
        <taxon>Methylocystis</taxon>
    </lineage>
</organism>
<dbReference type="InterPro" id="IPR052023">
    <property type="entry name" value="Histidine_kinase_KdpD"/>
</dbReference>
<dbReference type="Gene3D" id="3.40.50.620">
    <property type="entry name" value="HUPs"/>
    <property type="match status" value="1"/>
</dbReference>
<dbReference type="InterPro" id="IPR014729">
    <property type="entry name" value="Rossmann-like_a/b/a_fold"/>
</dbReference>
<dbReference type="InterPro" id="IPR029016">
    <property type="entry name" value="GAF-like_dom_sf"/>
</dbReference>
<evidence type="ECO:0000256" key="4">
    <source>
        <dbReference type="ARBA" id="ARBA00022553"/>
    </source>
</evidence>
<dbReference type="CDD" id="cd01987">
    <property type="entry name" value="USP_KdpD-like"/>
    <property type="match status" value="1"/>
</dbReference>
<dbReference type="InterPro" id="IPR003018">
    <property type="entry name" value="GAF"/>
</dbReference>
<dbReference type="SMART" id="SM00388">
    <property type="entry name" value="HisKA"/>
    <property type="match status" value="1"/>
</dbReference>
<dbReference type="Gene3D" id="1.10.287.130">
    <property type="match status" value="1"/>
</dbReference>
<dbReference type="InterPro" id="IPR036890">
    <property type="entry name" value="HATPase_C_sf"/>
</dbReference>
<name>A0A3G8M6Z8_9HYPH</name>
<dbReference type="Proteomes" id="UP000273982">
    <property type="component" value="Chromosome"/>
</dbReference>
<evidence type="ECO:0000256" key="2">
    <source>
        <dbReference type="ARBA" id="ARBA00004141"/>
    </source>
</evidence>
<dbReference type="RefSeq" id="WP_124739326.1">
    <property type="nucleotide sequence ID" value="NZ_CP034086.1"/>
</dbReference>
<dbReference type="InterPro" id="IPR003852">
    <property type="entry name" value="Sig_transdc_His_kinase_KdpD_N"/>
</dbReference>
<dbReference type="InterPro" id="IPR025201">
    <property type="entry name" value="KdpD_TM"/>
</dbReference>
<protein>
    <recommendedName>
        <fullName evidence="3">histidine kinase</fullName>
        <ecNumber evidence="3">2.7.13.3</ecNumber>
    </recommendedName>
</protein>
<dbReference type="PANTHER" id="PTHR45569:SF1">
    <property type="entry name" value="SENSOR PROTEIN KDPD"/>
    <property type="match status" value="1"/>
</dbReference>